<evidence type="ECO:0000259" key="1">
    <source>
        <dbReference type="PROSITE" id="PS50943"/>
    </source>
</evidence>
<gene>
    <name evidence="2" type="ORF">D6B99_11345</name>
</gene>
<reference evidence="2 3" key="1">
    <citation type="submission" date="2018-09" db="EMBL/GenBank/DDBJ databases">
        <title>Arachidicoccus sp. nov., a bacterium isolated from soil.</title>
        <authorList>
            <person name="Weon H.-Y."/>
            <person name="Kwon S.-W."/>
            <person name="Lee S.A."/>
        </authorList>
    </citation>
    <scope>NUCLEOTIDE SEQUENCE [LARGE SCALE GENOMIC DNA]</scope>
    <source>
        <strain evidence="2 3">KIS59-12</strain>
    </source>
</reference>
<protein>
    <submittedName>
        <fullName evidence="2">Helix-turn-helix domain-containing protein</fullName>
    </submittedName>
</protein>
<evidence type="ECO:0000313" key="3">
    <source>
        <dbReference type="Proteomes" id="UP000266118"/>
    </source>
</evidence>
<sequence length="137" mass="15609">MYNNLKAKKMIDKIRTQKQYEQVMAMIESYIAKATDGGGFASLSKKETDELHKLSLLAEKYEDDVLQIMPLPITIENVVMQKMQDMDITQIKLAEMLKIGTAKLSQILNGKRKPDVQFLKAVHEKLNVDGNLLLEKV</sequence>
<dbReference type="Gene3D" id="1.10.260.40">
    <property type="entry name" value="lambda repressor-like DNA-binding domains"/>
    <property type="match status" value="1"/>
</dbReference>
<keyword evidence="3" id="KW-1185">Reference proteome</keyword>
<proteinExistence type="predicted"/>
<dbReference type="GO" id="GO:0003677">
    <property type="term" value="F:DNA binding"/>
    <property type="evidence" value="ECO:0007669"/>
    <property type="project" value="InterPro"/>
</dbReference>
<organism evidence="2 3">
    <name type="scientific">Arachidicoccus soli</name>
    <dbReference type="NCBI Taxonomy" id="2341117"/>
    <lineage>
        <taxon>Bacteria</taxon>
        <taxon>Pseudomonadati</taxon>
        <taxon>Bacteroidota</taxon>
        <taxon>Chitinophagia</taxon>
        <taxon>Chitinophagales</taxon>
        <taxon>Chitinophagaceae</taxon>
        <taxon>Arachidicoccus</taxon>
    </lineage>
</organism>
<name>A0A386HQB6_9BACT</name>
<feature type="domain" description="HTH cro/C1-type" evidence="1">
    <location>
        <begin position="84"/>
        <end position="133"/>
    </location>
</feature>
<dbReference type="Proteomes" id="UP000266118">
    <property type="component" value="Chromosome"/>
</dbReference>
<dbReference type="InterPro" id="IPR001387">
    <property type="entry name" value="Cro/C1-type_HTH"/>
</dbReference>
<dbReference type="InterPro" id="IPR010982">
    <property type="entry name" value="Lambda_DNA-bd_dom_sf"/>
</dbReference>
<dbReference type="EMBL" id="CP032489">
    <property type="protein sequence ID" value="AYD48137.1"/>
    <property type="molecule type" value="Genomic_DNA"/>
</dbReference>
<dbReference type="AlphaFoldDB" id="A0A386HQB6"/>
<dbReference type="SMART" id="SM00530">
    <property type="entry name" value="HTH_XRE"/>
    <property type="match status" value="1"/>
</dbReference>
<dbReference type="CDD" id="cd00093">
    <property type="entry name" value="HTH_XRE"/>
    <property type="match status" value="1"/>
</dbReference>
<dbReference type="KEGG" id="ark:D6B99_11345"/>
<accession>A0A386HQB6</accession>
<dbReference type="Pfam" id="PF01381">
    <property type="entry name" value="HTH_3"/>
    <property type="match status" value="1"/>
</dbReference>
<dbReference type="OrthoDB" id="961302at2"/>
<dbReference type="SUPFAM" id="SSF47413">
    <property type="entry name" value="lambda repressor-like DNA-binding domains"/>
    <property type="match status" value="1"/>
</dbReference>
<dbReference type="PROSITE" id="PS50943">
    <property type="entry name" value="HTH_CROC1"/>
    <property type="match status" value="1"/>
</dbReference>
<evidence type="ECO:0000313" key="2">
    <source>
        <dbReference type="EMBL" id="AYD48137.1"/>
    </source>
</evidence>